<evidence type="ECO:0000259" key="1">
    <source>
        <dbReference type="SMART" id="SM00933"/>
    </source>
</evidence>
<proteinExistence type="predicted"/>
<gene>
    <name evidence="2" type="ORF">HJG54_10040</name>
</gene>
<dbReference type="Pfam" id="PF09376">
    <property type="entry name" value="NurA"/>
    <property type="match status" value="1"/>
</dbReference>
<dbReference type="EMBL" id="CP053586">
    <property type="protein sequence ID" value="WNZ23161.1"/>
    <property type="molecule type" value="Genomic_DNA"/>
</dbReference>
<dbReference type="InterPro" id="IPR018977">
    <property type="entry name" value="NurA_domain"/>
</dbReference>
<protein>
    <submittedName>
        <fullName evidence="2">DNA double-strand break repair nuclease NurA</fullName>
    </submittedName>
</protein>
<reference evidence="2" key="1">
    <citation type="submission" date="2020-05" db="EMBL/GenBank/DDBJ databases">
        <authorList>
            <person name="Zhu T."/>
            <person name="Keshari N."/>
            <person name="Lu X."/>
        </authorList>
    </citation>
    <scope>NUCLEOTIDE SEQUENCE</scope>
    <source>
        <strain evidence="2">NK1-12</strain>
    </source>
</reference>
<dbReference type="SMART" id="SM00933">
    <property type="entry name" value="NurA"/>
    <property type="match status" value="1"/>
</dbReference>
<dbReference type="AlphaFoldDB" id="A0AA97AHW7"/>
<sequence>MPLKPSQVHEILNAKREEFAAFNQETWQQLQQYRSVLANLSAAGEADLKARAAKHPVELGARLLESLDKANNGVISANLVWQNREQSLAWVRQRLTGITTFAVDGSQIYPGKDLSLPVALVQVGWFENPHLPTGEYEKDVVLDVMTPADLQVGNSGEPVDRRVNMRRFQMEIERLIDYIKAHAKAKDCLVFLDGSLVATFAEAFEAKSRRFYVECLLDLLATSQTYEVPLVAYIDTSYAQDLSVMLRTLYDLPDSQSIHDAQLVSKYMEWGDRTPLFLCQRSGILADYGDQSNQIAFTYLKANRDSYPARLEIPLWVYQAGLLDRVIDWVRGEIIIGSGYPYVIETADQTAVLQAADRQAFFKILQDWAETEAINMHFSRKMVSKIRRR</sequence>
<organism evidence="2">
    <name type="scientific">Leptolyngbya sp. NK1-12</name>
    <dbReference type="NCBI Taxonomy" id="2547451"/>
    <lineage>
        <taxon>Bacteria</taxon>
        <taxon>Bacillati</taxon>
        <taxon>Cyanobacteriota</taxon>
        <taxon>Cyanophyceae</taxon>
        <taxon>Leptolyngbyales</taxon>
        <taxon>Leptolyngbyaceae</taxon>
        <taxon>Leptolyngbya group</taxon>
        <taxon>Leptolyngbya</taxon>
    </lineage>
</organism>
<evidence type="ECO:0000313" key="2">
    <source>
        <dbReference type="EMBL" id="WNZ23161.1"/>
    </source>
</evidence>
<dbReference type="RefSeq" id="WP_316434760.1">
    <property type="nucleotide sequence ID" value="NZ_CP053586.1"/>
</dbReference>
<feature type="domain" description="NurA" evidence="1">
    <location>
        <begin position="98"/>
        <end position="353"/>
    </location>
</feature>
<accession>A0AA97AHW7</accession>
<name>A0AA97AHW7_9CYAN</name>